<dbReference type="Gene3D" id="1.20.5.930">
    <property type="entry name" value="Bicelle-embedded integrin alpha(iib) transmembrane segment"/>
    <property type="match status" value="1"/>
</dbReference>
<gene>
    <name evidence="18" type="primary">LOC101857916</name>
</gene>
<evidence type="ECO:0000313" key="17">
    <source>
        <dbReference type="Proteomes" id="UP000694888"/>
    </source>
</evidence>
<keyword evidence="17" id="KW-1185">Reference proteome</keyword>
<keyword evidence="4" id="KW-0732">Signal</keyword>
<keyword evidence="6 13" id="KW-0130">Cell adhesion</keyword>
<evidence type="ECO:0000259" key="15">
    <source>
        <dbReference type="Pfam" id="PF20805"/>
    </source>
</evidence>
<evidence type="ECO:0000313" key="18">
    <source>
        <dbReference type="RefSeq" id="XP_012945283.1"/>
    </source>
</evidence>
<keyword evidence="8 13" id="KW-0401">Integrin</keyword>
<dbReference type="Pfam" id="PF08441">
    <property type="entry name" value="Integrin_A_Ig_1"/>
    <property type="match status" value="1"/>
</dbReference>
<evidence type="ECO:0000256" key="3">
    <source>
        <dbReference type="ARBA" id="ARBA00022692"/>
    </source>
</evidence>
<name>A0ABM1ACW8_APLCA</name>
<dbReference type="Pfam" id="PF01839">
    <property type="entry name" value="FG-GAP"/>
    <property type="match status" value="3"/>
</dbReference>
<dbReference type="Gene3D" id="2.60.40.1530">
    <property type="entry name" value="ntegrin, alpha v. Chain A, domain 4"/>
    <property type="match status" value="1"/>
</dbReference>
<dbReference type="InterPro" id="IPR013649">
    <property type="entry name" value="Integrin_alpha_Ig-like_1"/>
</dbReference>
<dbReference type="SUPFAM" id="SSF69179">
    <property type="entry name" value="Integrin domains"/>
    <property type="match status" value="3"/>
</dbReference>
<dbReference type="Pfam" id="PF20806">
    <property type="entry name" value="Integrin_A_Ig_3"/>
    <property type="match status" value="1"/>
</dbReference>
<dbReference type="InterPro" id="IPR013517">
    <property type="entry name" value="FG-GAP"/>
</dbReference>
<feature type="repeat" description="FG-GAP" evidence="12">
    <location>
        <begin position="32"/>
        <end position="98"/>
    </location>
</feature>
<feature type="domain" description="Integrin alpha third immunoglobulin-like" evidence="16">
    <location>
        <begin position="804"/>
        <end position="1040"/>
    </location>
</feature>
<evidence type="ECO:0000256" key="8">
    <source>
        <dbReference type="ARBA" id="ARBA00023037"/>
    </source>
</evidence>
<dbReference type="SMART" id="SM00191">
    <property type="entry name" value="Int_alpha"/>
    <property type="match status" value="5"/>
</dbReference>
<keyword evidence="7 13" id="KW-1133">Transmembrane helix</keyword>
<evidence type="ECO:0000256" key="10">
    <source>
        <dbReference type="ARBA" id="ARBA00023170"/>
    </source>
</evidence>
<reference evidence="18" key="1">
    <citation type="submission" date="2025-08" db="UniProtKB">
        <authorList>
            <consortium name="RefSeq"/>
        </authorList>
    </citation>
    <scope>IDENTIFICATION</scope>
</reference>
<protein>
    <submittedName>
        <fullName evidence="18">Integrin alpha-PS1 isoform X1</fullName>
    </submittedName>
</protein>
<dbReference type="PANTHER" id="PTHR23220">
    <property type="entry name" value="INTEGRIN ALPHA"/>
    <property type="match status" value="1"/>
</dbReference>
<feature type="repeat" description="FG-GAP" evidence="12">
    <location>
        <begin position="292"/>
        <end position="351"/>
    </location>
</feature>
<dbReference type="Gene3D" id="2.130.10.130">
    <property type="entry name" value="Integrin alpha, N-terminal"/>
    <property type="match status" value="1"/>
</dbReference>
<dbReference type="SUPFAM" id="SSF69318">
    <property type="entry name" value="Integrin alpha N-terminal domain"/>
    <property type="match status" value="1"/>
</dbReference>
<evidence type="ECO:0000256" key="5">
    <source>
        <dbReference type="ARBA" id="ARBA00022737"/>
    </source>
</evidence>
<dbReference type="PROSITE" id="PS51470">
    <property type="entry name" value="FG_GAP"/>
    <property type="match status" value="5"/>
</dbReference>
<dbReference type="InterPro" id="IPR048285">
    <property type="entry name" value="Integrin_alpha_Ig-like_2"/>
</dbReference>
<dbReference type="Gene3D" id="2.60.40.1510">
    <property type="entry name" value="ntegrin, alpha v. Chain A, domain 3"/>
    <property type="match status" value="1"/>
</dbReference>
<feature type="transmembrane region" description="Helical" evidence="13">
    <location>
        <begin position="1052"/>
        <end position="1074"/>
    </location>
</feature>
<dbReference type="InterPro" id="IPR018184">
    <property type="entry name" value="Integrin_alpha_C_CS"/>
</dbReference>
<dbReference type="InterPro" id="IPR000413">
    <property type="entry name" value="Integrin_alpha"/>
</dbReference>
<evidence type="ECO:0000256" key="6">
    <source>
        <dbReference type="ARBA" id="ARBA00022889"/>
    </source>
</evidence>
<accession>A0ABM1ACW8</accession>
<evidence type="ECO:0000259" key="16">
    <source>
        <dbReference type="Pfam" id="PF20806"/>
    </source>
</evidence>
<keyword evidence="10 13" id="KW-0675">Receptor</keyword>
<keyword evidence="11" id="KW-0325">Glycoprotein</keyword>
<feature type="repeat" description="FG-GAP" evidence="12">
    <location>
        <begin position="363"/>
        <end position="419"/>
    </location>
</feature>
<evidence type="ECO:0000256" key="7">
    <source>
        <dbReference type="ARBA" id="ARBA00022989"/>
    </source>
</evidence>
<dbReference type="InterPro" id="IPR028994">
    <property type="entry name" value="Integrin_alpha_N"/>
</dbReference>
<keyword evidence="9 13" id="KW-0472">Membrane</keyword>
<sequence>MAACRVVPRMEFLLLYIFSFVIVVEGINYDPRFSLIKKGQDGSYFGFSVAQHQIMRDKNSVEENVLFVGAPKENVVIGGKNTGGALYRCNARQLTDCSRITDGVSTPPRSNELLEDQWLGVSVASQGPGGQLVACAHRAIKDNAALGYCNVWDQEFFHTVLFRPCQNLPHTLFMKNFGLCQAGMSSALGQDDALVMGAPGSVYWQGVMFYVNVTDELGVSWKEVPSPYRRSDSQGTGQLSPTSSYSYNGYAVTMGKFDGTKQLYYVSGAPKSSSLGEVVIFTHRSDNALRYDKSQILQGRRLFSGFGSSLAAVDINNDGYDDLIVGAPYYYKKNHGGAFYVYLGGPSMFEGTVHTEVLSRKLGTEECEALLCEHARFGMSVSKIGDVNMDSFQDFAVGAPYEGTGAVYIYHGDNSEAGFNTDYVQRITASDLPQDVQPLSSFGYSLSGGIDLDENGYPDLLVGAYESDAVVLVRSRPIIKLHADLNVMPESIDMEAPAECPFIAGENRRCLKIELCVNYTTRPLNSIKVFPTLVYSVEAEKQRKIARVELKDSTDPFKKVLENRRVQLSPSTTCVEEYAFVKNSLDDKFNRIEFTFSFSLDLSDDDISSYPDSAIQDVNRFPVLDTEGSAGDSANSVVAWADFVKDCGDDNICNSNLQFDALLDGLSQDENGNYELIIKRENTLQVIMSVANLGEAAYETRIYVKKPKGVSYIGTESQDSVSCQGLKEDETLIKCERIGNPLRTDKSVYFILKLNVPRELVESTEIYNLTAWVNTSSLEESVVNDKHVLNFKVINKAEIFMDTNVNPDYAIMSQGQPRGASSMKDELSIGHAVRHNFIVRNSGPGVISKSFITIYWPYEVGDAAAGSGKYLLYMMRKPKIVGPVVKCNDEDIQKYINPLNIKEVRDTQLAEPVVEASSDDDIAVEEVEVKPLPDSDEAGTRRKRSAGRRVRRAAGNVVVMSCRDGTARCFEYKCMLGRLEANVNYVKITMESRLWESTLLADYQKASEVQVISWANVTISKKLMITQNTDDDEKRAVTRVVFKETSSQTVQWWIILVAVLVGIIVLLVVIFILYKLGFFKRKRQEDMQMYKAEKKQQAMLSEYDDDGV</sequence>
<dbReference type="PROSITE" id="PS00242">
    <property type="entry name" value="INTEGRIN_ALPHA"/>
    <property type="match status" value="1"/>
</dbReference>
<evidence type="ECO:0000256" key="13">
    <source>
        <dbReference type="RuleBase" id="RU003762"/>
    </source>
</evidence>
<keyword evidence="5" id="KW-0677">Repeat</keyword>
<dbReference type="RefSeq" id="XP_012945283.1">
    <property type="nucleotide sequence ID" value="XM_013089829.2"/>
</dbReference>
<keyword evidence="3 13" id="KW-0812">Transmembrane</keyword>
<evidence type="ECO:0000256" key="4">
    <source>
        <dbReference type="ARBA" id="ARBA00022729"/>
    </source>
</evidence>
<organism evidence="17 18">
    <name type="scientific">Aplysia californica</name>
    <name type="common">California sea hare</name>
    <dbReference type="NCBI Taxonomy" id="6500"/>
    <lineage>
        <taxon>Eukaryota</taxon>
        <taxon>Metazoa</taxon>
        <taxon>Spiralia</taxon>
        <taxon>Lophotrochozoa</taxon>
        <taxon>Mollusca</taxon>
        <taxon>Gastropoda</taxon>
        <taxon>Heterobranchia</taxon>
        <taxon>Euthyneura</taxon>
        <taxon>Tectipleura</taxon>
        <taxon>Aplysiida</taxon>
        <taxon>Aplysioidea</taxon>
        <taxon>Aplysiidae</taxon>
        <taxon>Aplysia</taxon>
    </lineage>
</organism>
<comment type="similarity">
    <text evidence="2 13">Belongs to the integrin alpha chain family.</text>
</comment>
<evidence type="ECO:0000256" key="12">
    <source>
        <dbReference type="PROSITE-ProRule" id="PRU00803"/>
    </source>
</evidence>
<dbReference type="PRINTS" id="PR01185">
    <property type="entry name" value="INTEGRINA"/>
</dbReference>
<comment type="subcellular location">
    <subcellularLocation>
        <location evidence="1 13">Membrane</location>
        <topology evidence="1 13">Single-pass type I membrane protein</topology>
    </subcellularLocation>
</comment>
<evidence type="ECO:0000256" key="11">
    <source>
        <dbReference type="ARBA" id="ARBA00023180"/>
    </source>
</evidence>
<evidence type="ECO:0000256" key="2">
    <source>
        <dbReference type="ARBA" id="ARBA00008054"/>
    </source>
</evidence>
<dbReference type="GeneID" id="101857916"/>
<feature type="repeat" description="FG-GAP" evidence="12">
    <location>
        <begin position="167"/>
        <end position="220"/>
    </location>
</feature>
<evidence type="ECO:0000256" key="9">
    <source>
        <dbReference type="ARBA" id="ARBA00023136"/>
    </source>
</evidence>
<feature type="repeat" description="FG-GAP" evidence="12">
    <location>
        <begin position="428"/>
        <end position="490"/>
    </location>
</feature>
<dbReference type="InterPro" id="IPR032695">
    <property type="entry name" value="Integrin_dom_sf"/>
</dbReference>
<dbReference type="InterPro" id="IPR048286">
    <property type="entry name" value="Integrin_alpha_Ig-like_3"/>
</dbReference>
<dbReference type="Gene3D" id="2.60.40.1460">
    <property type="entry name" value="Integrin domains. Chain A, domain 2"/>
    <property type="match status" value="1"/>
</dbReference>
<feature type="domain" description="Integrin alpha second immunoglobulin-like" evidence="15">
    <location>
        <begin position="647"/>
        <end position="787"/>
    </location>
</feature>
<dbReference type="Proteomes" id="UP000694888">
    <property type="component" value="Unplaced"/>
</dbReference>
<dbReference type="PANTHER" id="PTHR23220:SF122">
    <property type="entry name" value="INTEGRIN ALPHA-PS1"/>
    <property type="match status" value="1"/>
</dbReference>
<proteinExistence type="inferred from homology"/>
<dbReference type="InterPro" id="IPR013519">
    <property type="entry name" value="Int_alpha_beta-p"/>
</dbReference>
<feature type="domain" description="Integrin alpha first immunoglubulin-like" evidence="14">
    <location>
        <begin position="475"/>
        <end position="628"/>
    </location>
</feature>
<dbReference type="GO" id="GO:0007229">
    <property type="term" value="P:integrin-mediated signaling pathway"/>
    <property type="evidence" value="ECO:0007669"/>
    <property type="project" value="UniProtKB-KW"/>
</dbReference>
<evidence type="ECO:0000259" key="14">
    <source>
        <dbReference type="Pfam" id="PF08441"/>
    </source>
</evidence>
<evidence type="ECO:0000256" key="1">
    <source>
        <dbReference type="ARBA" id="ARBA00004479"/>
    </source>
</evidence>
<dbReference type="Pfam" id="PF20805">
    <property type="entry name" value="Integrin_A_Ig_2"/>
    <property type="match status" value="1"/>
</dbReference>
<dbReference type="Pfam" id="PF00357">
    <property type="entry name" value="Integrin_alpha"/>
    <property type="match status" value="1"/>
</dbReference>